<feature type="compositionally biased region" description="Acidic residues" evidence="2">
    <location>
        <begin position="182"/>
        <end position="194"/>
    </location>
</feature>
<organism evidence="4 5">
    <name type="scientific">Tulasnella calospora MUT 4182</name>
    <dbReference type="NCBI Taxonomy" id="1051891"/>
    <lineage>
        <taxon>Eukaryota</taxon>
        <taxon>Fungi</taxon>
        <taxon>Dikarya</taxon>
        <taxon>Basidiomycota</taxon>
        <taxon>Agaricomycotina</taxon>
        <taxon>Agaricomycetes</taxon>
        <taxon>Cantharellales</taxon>
        <taxon>Tulasnellaceae</taxon>
        <taxon>Tulasnella</taxon>
    </lineage>
</organism>
<dbReference type="GO" id="GO:0000447">
    <property type="term" value="P:endonucleolytic cleavage in ITS1 to separate SSU-rRNA from 5.8S rRNA and LSU-rRNA from tricistronic rRNA transcript (SSU-rRNA, 5.8S rRNA, LSU-rRNA)"/>
    <property type="evidence" value="ECO:0007669"/>
    <property type="project" value="TreeGrafter"/>
</dbReference>
<feature type="compositionally biased region" description="Polar residues" evidence="2">
    <location>
        <begin position="13"/>
        <end position="23"/>
    </location>
</feature>
<feature type="domain" description="Kri1-like C-terminal" evidence="3">
    <location>
        <begin position="573"/>
        <end position="647"/>
    </location>
</feature>
<dbReference type="AlphaFoldDB" id="A0A0C3QXT5"/>
<keyword evidence="5" id="KW-1185">Reference proteome</keyword>
<feature type="compositionally biased region" description="Basic and acidic residues" evidence="2">
    <location>
        <begin position="271"/>
        <end position="280"/>
    </location>
</feature>
<feature type="compositionally biased region" description="Basic and acidic residues" evidence="2">
    <location>
        <begin position="681"/>
        <end position="702"/>
    </location>
</feature>
<feature type="region of interest" description="Disordered" evidence="2">
    <location>
        <begin position="314"/>
        <end position="337"/>
    </location>
</feature>
<dbReference type="PANTHER" id="PTHR14490:SF5">
    <property type="entry name" value="PROTEIN KRI1 HOMOLOG"/>
    <property type="match status" value="1"/>
</dbReference>
<dbReference type="Proteomes" id="UP000054248">
    <property type="component" value="Unassembled WGS sequence"/>
</dbReference>
<feature type="compositionally biased region" description="Basic residues" evidence="2">
    <location>
        <begin position="524"/>
        <end position="533"/>
    </location>
</feature>
<reference evidence="5" key="2">
    <citation type="submission" date="2015-01" db="EMBL/GenBank/DDBJ databases">
        <title>Evolutionary Origins and Diversification of the Mycorrhizal Mutualists.</title>
        <authorList>
            <consortium name="DOE Joint Genome Institute"/>
            <consortium name="Mycorrhizal Genomics Consortium"/>
            <person name="Kohler A."/>
            <person name="Kuo A."/>
            <person name="Nagy L.G."/>
            <person name="Floudas D."/>
            <person name="Copeland A."/>
            <person name="Barry K.W."/>
            <person name="Cichocki N."/>
            <person name="Veneault-Fourrey C."/>
            <person name="LaButti K."/>
            <person name="Lindquist E.A."/>
            <person name="Lipzen A."/>
            <person name="Lundell T."/>
            <person name="Morin E."/>
            <person name="Murat C."/>
            <person name="Riley R."/>
            <person name="Ohm R."/>
            <person name="Sun H."/>
            <person name="Tunlid A."/>
            <person name="Henrissat B."/>
            <person name="Grigoriev I.V."/>
            <person name="Hibbett D.S."/>
            <person name="Martin F."/>
        </authorList>
    </citation>
    <scope>NUCLEOTIDE SEQUENCE [LARGE SCALE GENOMIC DNA]</scope>
    <source>
        <strain evidence="5">MUT 4182</strain>
    </source>
</reference>
<dbReference type="STRING" id="1051891.A0A0C3QXT5"/>
<feature type="region of interest" description="Disordered" evidence="2">
    <location>
        <begin position="657"/>
        <end position="716"/>
    </location>
</feature>
<feature type="region of interest" description="Disordered" evidence="2">
    <location>
        <begin position="356"/>
        <end position="412"/>
    </location>
</feature>
<dbReference type="Pfam" id="PF12936">
    <property type="entry name" value="Kri1_C"/>
    <property type="match status" value="1"/>
</dbReference>
<dbReference type="EMBL" id="KN822945">
    <property type="protein sequence ID" value="KIO33924.1"/>
    <property type="molecule type" value="Genomic_DNA"/>
</dbReference>
<evidence type="ECO:0000256" key="2">
    <source>
        <dbReference type="SAM" id="MobiDB-lite"/>
    </source>
</evidence>
<feature type="region of interest" description="Disordered" evidence="2">
    <location>
        <begin position="1"/>
        <end position="28"/>
    </location>
</feature>
<feature type="region of interest" description="Disordered" evidence="2">
    <location>
        <begin position="114"/>
        <end position="217"/>
    </location>
</feature>
<feature type="region of interest" description="Disordered" evidence="2">
    <location>
        <begin position="262"/>
        <end position="293"/>
    </location>
</feature>
<reference evidence="4 5" key="1">
    <citation type="submission" date="2014-04" db="EMBL/GenBank/DDBJ databases">
        <authorList>
            <consortium name="DOE Joint Genome Institute"/>
            <person name="Kuo A."/>
            <person name="Girlanda M."/>
            <person name="Perotto S."/>
            <person name="Kohler A."/>
            <person name="Nagy L.G."/>
            <person name="Floudas D."/>
            <person name="Copeland A."/>
            <person name="Barry K.W."/>
            <person name="Cichocki N."/>
            <person name="Veneault-Fourrey C."/>
            <person name="LaButti K."/>
            <person name="Lindquist E.A."/>
            <person name="Lipzen A."/>
            <person name="Lundell T."/>
            <person name="Morin E."/>
            <person name="Murat C."/>
            <person name="Sun H."/>
            <person name="Tunlid A."/>
            <person name="Henrissat B."/>
            <person name="Grigoriev I.V."/>
            <person name="Hibbett D.S."/>
            <person name="Martin F."/>
            <person name="Nordberg H.P."/>
            <person name="Cantor M.N."/>
            <person name="Hua S.X."/>
        </authorList>
    </citation>
    <scope>NUCLEOTIDE SEQUENCE [LARGE SCALE GENOMIC DNA]</scope>
    <source>
        <strain evidence="4 5">MUT 4182</strain>
    </source>
</reference>
<gene>
    <name evidence="4" type="ORF">M407DRAFT_17191</name>
</gene>
<sequence length="716" mass="82025">MPVILLGTDAHQHTTSPMASSASDSEEALQKTINVAHAKALKLKRKRAQETSQKEKQELAQLRKQFGSDLDDNEPSAESDEETEDEDGDEFDAATDVALLKTLALIQKKDPAIYDTSTNVFGGRSLWPPYTSYDTNASSPATEMEKQVSTSAPSKRPKKKDDKPLTYKAQLAATLLGKPSEEQEPLEPTYAEEQEALRRETISAFHGAIDEGEGDDDGLLVMRKEFKDDVDEDDEEYRAYVQKEVGDIKQLLWVDEDARAAVRPDDEEGEGEHIIAESSKKKEKRKKKKPQDEAEQFLANYLLNRAWIDRKSKKVPTMDEVTSRKGKERAVDEFDEELDEDFEELEEDFEATYNFRFEEPDGSKIPRHPRKIETLARRSESTRKEARERREQRRDDEFQKKKEEVRRQKNEKVKTLKEKLEEIGKEGGLNMAAAKATLESLDLDGDFDPAEFDKQMAAIYENDALYDDENMEKPEWDDDEAIYEEAMDDAPEGSRHSDQAVNGQGEDTAPQHQDKMEEAESGKEKRKKKKKKKGAEVQQDAGVDVNEMDAEVAQPKADDEEWDGTEEMRKRVLKKYLDDIYKLDFNDMVSGIPTRFSYIPVPKERFSLTSAEILRATDKELNQYVGMKQLAAHKRKRSGYDKNRSQKLYELKRAISRRSWGGVSQSSQNPSKDKRKRSKKEQRQPKPQDEPTSRVAVEEGAPRKKRRKESKKLSSS</sequence>
<evidence type="ECO:0000313" key="5">
    <source>
        <dbReference type="Proteomes" id="UP000054248"/>
    </source>
</evidence>
<evidence type="ECO:0000259" key="3">
    <source>
        <dbReference type="Pfam" id="PF12936"/>
    </source>
</evidence>
<feature type="compositionally biased region" description="Basic and acidic residues" evidence="2">
    <location>
        <begin position="321"/>
        <end position="332"/>
    </location>
</feature>
<accession>A0A0C3QXT5</accession>
<evidence type="ECO:0000313" key="4">
    <source>
        <dbReference type="EMBL" id="KIO33924.1"/>
    </source>
</evidence>
<dbReference type="InterPro" id="IPR024626">
    <property type="entry name" value="Kri1-like_C"/>
</dbReference>
<dbReference type="PANTHER" id="PTHR14490">
    <property type="entry name" value="ZINC FINGER, ZZ TYPE"/>
    <property type="match status" value="1"/>
</dbReference>
<feature type="compositionally biased region" description="Acidic residues" evidence="2">
    <location>
        <begin position="69"/>
        <end position="93"/>
    </location>
</feature>
<comment type="similarity">
    <text evidence="1">Belongs to the KRI1 family.</text>
</comment>
<proteinExistence type="inferred from homology"/>
<feature type="region of interest" description="Disordered" evidence="2">
    <location>
        <begin position="463"/>
        <end position="565"/>
    </location>
</feature>
<feature type="compositionally biased region" description="Acidic residues" evidence="2">
    <location>
        <begin position="464"/>
        <end position="491"/>
    </location>
</feature>
<dbReference type="HOGENOM" id="CLU_009647_2_0_1"/>
<feature type="compositionally biased region" description="Basic and acidic residues" evidence="2">
    <location>
        <begin position="512"/>
        <end position="523"/>
    </location>
</feature>
<name>A0A0C3QXT5_9AGAM</name>
<feature type="compositionally biased region" description="Basic and acidic residues" evidence="2">
    <location>
        <begin position="371"/>
        <end position="412"/>
    </location>
</feature>
<evidence type="ECO:0000256" key="1">
    <source>
        <dbReference type="ARBA" id="ARBA00007473"/>
    </source>
</evidence>
<feature type="compositionally biased region" description="Polar residues" evidence="2">
    <location>
        <begin position="132"/>
        <end position="153"/>
    </location>
</feature>
<protein>
    <recommendedName>
        <fullName evidence="3">Kri1-like C-terminal domain-containing protein</fullName>
    </recommendedName>
</protein>
<feature type="region of interest" description="Disordered" evidence="2">
    <location>
        <begin position="44"/>
        <end position="93"/>
    </location>
</feature>
<dbReference type="Pfam" id="PF05178">
    <property type="entry name" value="Kri1"/>
    <property type="match status" value="1"/>
</dbReference>
<dbReference type="InterPro" id="IPR018034">
    <property type="entry name" value="Kri1"/>
</dbReference>
<dbReference type="GO" id="GO:0005730">
    <property type="term" value="C:nucleolus"/>
    <property type="evidence" value="ECO:0007669"/>
    <property type="project" value="TreeGrafter"/>
</dbReference>
<dbReference type="GO" id="GO:0030686">
    <property type="term" value="C:90S preribosome"/>
    <property type="evidence" value="ECO:0007669"/>
    <property type="project" value="TreeGrafter"/>
</dbReference>
<dbReference type="OrthoDB" id="10252032at2759"/>
<feature type="compositionally biased region" description="Basic and acidic residues" evidence="2">
    <location>
        <begin position="48"/>
        <end position="58"/>
    </location>
</feature>